<keyword evidence="2" id="KW-1185">Reference proteome</keyword>
<sequence length="191" mass="22506">MEAPKYTADIFDLLSKGKFICSNSNEEHIRKLYATIDTEQNHDFLYDYFLNINFILEKGDEYYYFSRRETTVDLERKIEQAFKWIDILDFLKTFDNAFGSGYRFTPSDILVKLGLDAELKSKIDGIKRYSGGKEKPNEILEKILNDLVKDKFLDIEDPNFNQYKVLASFKYLEKIVMTINISEDIKNEIPE</sequence>
<gene>
    <name evidence="1" type="ORF">ACFSSE_04375</name>
</gene>
<evidence type="ECO:0000313" key="1">
    <source>
        <dbReference type="EMBL" id="MFD2730931.1"/>
    </source>
</evidence>
<dbReference type="Pfam" id="PF21980">
    <property type="entry name" value="MksE"/>
    <property type="match status" value="1"/>
</dbReference>
<organism evidence="1 2">
    <name type="scientific">Pedobacter alpinus</name>
    <dbReference type="NCBI Taxonomy" id="1590643"/>
    <lineage>
        <taxon>Bacteria</taxon>
        <taxon>Pseudomonadati</taxon>
        <taxon>Bacteroidota</taxon>
        <taxon>Sphingobacteriia</taxon>
        <taxon>Sphingobacteriales</taxon>
        <taxon>Sphingobacteriaceae</taxon>
        <taxon>Pedobacter</taxon>
    </lineage>
</organism>
<reference evidence="2" key="1">
    <citation type="journal article" date="2019" name="Int. J. Syst. Evol. Microbiol.">
        <title>The Global Catalogue of Microorganisms (GCM) 10K type strain sequencing project: providing services to taxonomists for standard genome sequencing and annotation.</title>
        <authorList>
            <consortium name="The Broad Institute Genomics Platform"/>
            <consortium name="The Broad Institute Genome Sequencing Center for Infectious Disease"/>
            <person name="Wu L."/>
            <person name="Ma J."/>
        </authorList>
    </citation>
    <scope>NUCLEOTIDE SEQUENCE [LARGE SCALE GENOMIC DNA]</scope>
    <source>
        <strain evidence="2">KCTC 42456</strain>
    </source>
</reference>
<name>A0ABW5TNS0_9SPHI</name>
<dbReference type="InterPro" id="IPR053841">
    <property type="entry name" value="MksE"/>
</dbReference>
<dbReference type="Proteomes" id="UP001597546">
    <property type="component" value="Unassembled WGS sequence"/>
</dbReference>
<dbReference type="EMBL" id="JBHULV010000011">
    <property type="protein sequence ID" value="MFD2730931.1"/>
    <property type="molecule type" value="Genomic_DNA"/>
</dbReference>
<evidence type="ECO:0000313" key="2">
    <source>
        <dbReference type="Proteomes" id="UP001597546"/>
    </source>
</evidence>
<protein>
    <recommendedName>
        <fullName evidence="3">DUF4194 domain-containing protein</fullName>
    </recommendedName>
</protein>
<accession>A0ABW5TNS0</accession>
<dbReference type="RefSeq" id="WP_379042356.1">
    <property type="nucleotide sequence ID" value="NZ_JBHSKW010000022.1"/>
</dbReference>
<comment type="caution">
    <text evidence="1">The sequence shown here is derived from an EMBL/GenBank/DDBJ whole genome shotgun (WGS) entry which is preliminary data.</text>
</comment>
<proteinExistence type="predicted"/>
<evidence type="ECO:0008006" key="3">
    <source>
        <dbReference type="Google" id="ProtNLM"/>
    </source>
</evidence>